<dbReference type="EMBL" id="RRYP01010860">
    <property type="protein sequence ID" value="TNV78120.1"/>
    <property type="molecule type" value="Genomic_DNA"/>
</dbReference>
<reference evidence="1" key="1">
    <citation type="submission" date="2019-06" db="EMBL/GenBank/DDBJ databases">
        <authorList>
            <person name="Zheng W."/>
        </authorList>
    </citation>
    <scope>NUCLEOTIDE SEQUENCE</scope>
    <source>
        <strain evidence="1">QDHG01</strain>
    </source>
</reference>
<evidence type="ECO:0000313" key="1">
    <source>
        <dbReference type="EMBL" id="TNV78120.1"/>
    </source>
</evidence>
<organism evidence="1 2">
    <name type="scientific">Halteria grandinella</name>
    <dbReference type="NCBI Taxonomy" id="5974"/>
    <lineage>
        <taxon>Eukaryota</taxon>
        <taxon>Sar</taxon>
        <taxon>Alveolata</taxon>
        <taxon>Ciliophora</taxon>
        <taxon>Intramacronucleata</taxon>
        <taxon>Spirotrichea</taxon>
        <taxon>Stichotrichia</taxon>
        <taxon>Sporadotrichida</taxon>
        <taxon>Halteriidae</taxon>
        <taxon>Halteria</taxon>
    </lineage>
</organism>
<keyword evidence="2" id="KW-1185">Reference proteome</keyword>
<proteinExistence type="predicted"/>
<dbReference type="AlphaFoldDB" id="A0A8J8NPB6"/>
<protein>
    <submittedName>
        <fullName evidence="1">Uncharacterized protein</fullName>
    </submittedName>
</protein>
<name>A0A8J8NPB6_HALGN</name>
<sequence>MAYIKREGLPSNQAVELAGMKAWTSLKATVVSILAVEKSAVHSVGIEVVEQVKSGDVEILLVSCGEESDVLLEDVVADSVCDREDGVEEPGDGLGACGELLDEQGVLAGGVLVGGLDNDVVQLHGEASKVGGEVSE</sequence>
<dbReference type="Proteomes" id="UP000785679">
    <property type="component" value="Unassembled WGS sequence"/>
</dbReference>
<accession>A0A8J8NPB6</accession>
<comment type="caution">
    <text evidence="1">The sequence shown here is derived from an EMBL/GenBank/DDBJ whole genome shotgun (WGS) entry which is preliminary data.</text>
</comment>
<gene>
    <name evidence="1" type="ORF">FGO68_gene2114</name>
</gene>
<evidence type="ECO:0000313" key="2">
    <source>
        <dbReference type="Proteomes" id="UP000785679"/>
    </source>
</evidence>